<dbReference type="EMBL" id="CP106877">
    <property type="protein sequence ID" value="WAA12482.1"/>
    <property type="molecule type" value="Genomic_DNA"/>
</dbReference>
<keyword evidence="2" id="KW-1185">Reference proteome</keyword>
<protein>
    <submittedName>
        <fullName evidence="1">Uncharacterized protein</fullName>
    </submittedName>
</protein>
<dbReference type="KEGG" id="fhl:OE105_13310"/>
<dbReference type="Proteomes" id="UP001164726">
    <property type="component" value="Chromosome"/>
</dbReference>
<gene>
    <name evidence="1" type="ORF">OE105_13310</name>
</gene>
<reference evidence="1" key="1">
    <citation type="submission" date="2022-09" db="EMBL/GenBank/DDBJ databases">
        <title>Complete Genomes of Fervidibacillus albus and Fervidibacillus halotolerans isolated from tidal flat sediments.</title>
        <authorList>
            <person name="Kwon K.K."/>
            <person name="Yang S.-H."/>
            <person name="Park M.J."/>
            <person name="Oh H.-M."/>
        </authorList>
    </citation>
    <scope>NUCLEOTIDE SEQUENCE</scope>
    <source>
        <strain evidence="1">MEBiC13594</strain>
    </source>
</reference>
<name>A0A9E8S0D2_9BACI</name>
<accession>A0A9E8S0D2</accession>
<dbReference type="AlphaFoldDB" id="A0A9E8S0D2"/>
<evidence type="ECO:0000313" key="2">
    <source>
        <dbReference type="Proteomes" id="UP001164726"/>
    </source>
</evidence>
<organism evidence="1 2">
    <name type="scientific">Fervidibacillus halotolerans</name>
    <dbReference type="NCBI Taxonomy" id="2980027"/>
    <lineage>
        <taxon>Bacteria</taxon>
        <taxon>Bacillati</taxon>
        <taxon>Bacillota</taxon>
        <taxon>Bacilli</taxon>
        <taxon>Bacillales</taxon>
        <taxon>Bacillaceae</taxon>
        <taxon>Fervidibacillus</taxon>
    </lineage>
</organism>
<proteinExistence type="predicted"/>
<sequence>MTYSDKDLQIATEIAYFDLHFAFWDIRAFAKNGLKLTEAIDLFKNENYDNLSNDDIERLNLIIDYLNKDPQKNWKIIDFKDDNNKNQSGLYGIVIDTGDGLIVSFRGSEDITDPQHVKQDWVNADLALMNNTLTEQ</sequence>
<evidence type="ECO:0000313" key="1">
    <source>
        <dbReference type="EMBL" id="WAA12482.1"/>
    </source>
</evidence>
<dbReference type="RefSeq" id="WP_275420618.1">
    <property type="nucleotide sequence ID" value="NZ_CP106877.1"/>
</dbReference>